<name>A0A1W1BQV2_9ZZZZ</name>
<accession>A0A1W1BQV2</accession>
<reference evidence="1" key="1">
    <citation type="submission" date="2016-10" db="EMBL/GenBank/DDBJ databases">
        <authorList>
            <person name="de Groot N.N."/>
        </authorList>
    </citation>
    <scope>NUCLEOTIDE SEQUENCE</scope>
</reference>
<protein>
    <submittedName>
        <fullName evidence="1">Uncharacterized protein</fullName>
    </submittedName>
</protein>
<evidence type="ECO:0000313" key="1">
    <source>
        <dbReference type="EMBL" id="SFV55886.1"/>
    </source>
</evidence>
<dbReference type="AlphaFoldDB" id="A0A1W1BQV2"/>
<organism evidence="1">
    <name type="scientific">hydrothermal vent metagenome</name>
    <dbReference type="NCBI Taxonomy" id="652676"/>
    <lineage>
        <taxon>unclassified sequences</taxon>
        <taxon>metagenomes</taxon>
        <taxon>ecological metagenomes</taxon>
    </lineage>
</organism>
<dbReference type="EMBL" id="FPHN01000058">
    <property type="protein sequence ID" value="SFV55886.1"/>
    <property type="molecule type" value="Genomic_DNA"/>
</dbReference>
<proteinExistence type="predicted"/>
<sequence>MQSKLKKAFPQIEQNSCIETIKDKEFEIYDCEEEKRCYIATEYGQFKVINNLEKEIIFLAIDKCLFFDSDKFKKCDCVVFDKDTICFVEIKACKFKQRKSNKKTAISQLKSTIEIFREKFNMEKKIEAYLCIGMNPQNPPRTSTSDKILEFEEELDTQLFDGCQKEFR</sequence>
<gene>
    <name evidence="1" type="ORF">MNB_SV-14-187</name>
</gene>